<evidence type="ECO:0000259" key="3">
    <source>
        <dbReference type="Pfam" id="PF01494"/>
    </source>
</evidence>
<comment type="caution">
    <text evidence="4">The sequence shown here is derived from an EMBL/GenBank/DDBJ whole genome shotgun (WGS) entry which is preliminary data.</text>
</comment>
<evidence type="ECO:0000313" key="5">
    <source>
        <dbReference type="Proteomes" id="UP001054902"/>
    </source>
</evidence>
<dbReference type="InterPro" id="IPR036188">
    <property type="entry name" value="FAD/NAD-bd_sf"/>
</dbReference>
<evidence type="ECO:0000256" key="2">
    <source>
        <dbReference type="ARBA" id="ARBA00023033"/>
    </source>
</evidence>
<feature type="domain" description="FAD-binding" evidence="3">
    <location>
        <begin position="5"/>
        <end position="203"/>
    </location>
</feature>
<sequence>MTDPKIIICGGGPAGLLQAILFADLGVATTVIEKAKEPDQWGTKSFTIIIGERGQASLSRGKGCIEAAKEKALPRSFVYIVDAKTGEKKCIPKKVPGLGFSRSLLVECLETIASESPLITIKRGSGVSHVQTLENGRVEVTLDDASNTTLSATHVIGADGKWSSVRNSYQTLSEQGEIEECKSFGVHMMAKKPEGWKNDGTYVIRPSPECKFYVIAAPLATGELSISMVCYKDTLERYRFLEPPKDGTSKGWEGEYSALPSTEAGNSLLSKQLADLFEKELPAFYKMIGADAFNTARVNRYVSWFHVKGDVEDVSYSTSDGKVTLIGDAAHAITPSMGEGCNTAMESATKLIDSVVAEMKILKTTQCTSEILSKAFINYGTSRPKDAIPIQQKSAAASNTMR</sequence>
<dbReference type="Gene3D" id="3.50.50.60">
    <property type="entry name" value="FAD/NAD(P)-binding domain"/>
    <property type="match status" value="1"/>
</dbReference>
<dbReference type="SUPFAM" id="SSF51905">
    <property type="entry name" value="FAD/NAD(P)-binding domain"/>
    <property type="match status" value="1"/>
</dbReference>
<proteinExistence type="predicted"/>
<dbReference type="AlphaFoldDB" id="A0AAD3DBT3"/>
<dbReference type="InterPro" id="IPR002938">
    <property type="entry name" value="FAD-bd"/>
</dbReference>
<dbReference type="PANTHER" id="PTHR13789:SF309">
    <property type="entry name" value="PUTATIVE (AFU_ORTHOLOGUE AFUA_6G14510)-RELATED"/>
    <property type="match status" value="1"/>
</dbReference>
<keyword evidence="2" id="KW-0503">Monooxygenase</keyword>
<dbReference type="Pfam" id="PF01494">
    <property type="entry name" value="FAD_binding_3"/>
    <property type="match status" value="2"/>
</dbReference>
<evidence type="ECO:0000256" key="1">
    <source>
        <dbReference type="ARBA" id="ARBA00023002"/>
    </source>
</evidence>
<dbReference type="PANTHER" id="PTHR13789">
    <property type="entry name" value="MONOOXYGENASE"/>
    <property type="match status" value="1"/>
</dbReference>
<dbReference type="Proteomes" id="UP001054902">
    <property type="component" value="Unassembled WGS sequence"/>
</dbReference>
<dbReference type="GO" id="GO:0004497">
    <property type="term" value="F:monooxygenase activity"/>
    <property type="evidence" value="ECO:0007669"/>
    <property type="project" value="UniProtKB-KW"/>
</dbReference>
<keyword evidence="5" id="KW-1185">Reference proteome</keyword>
<feature type="domain" description="FAD-binding" evidence="3">
    <location>
        <begin position="291"/>
        <end position="354"/>
    </location>
</feature>
<dbReference type="PRINTS" id="PR00420">
    <property type="entry name" value="RNGMNOXGNASE"/>
</dbReference>
<dbReference type="InterPro" id="IPR050493">
    <property type="entry name" value="FAD-dep_Monooxygenase_BioMet"/>
</dbReference>
<keyword evidence="1" id="KW-0560">Oxidoreductase</keyword>
<accession>A0AAD3DBT3</accession>
<organism evidence="4 5">
    <name type="scientific">Chaetoceros tenuissimus</name>
    <dbReference type="NCBI Taxonomy" id="426638"/>
    <lineage>
        <taxon>Eukaryota</taxon>
        <taxon>Sar</taxon>
        <taxon>Stramenopiles</taxon>
        <taxon>Ochrophyta</taxon>
        <taxon>Bacillariophyta</taxon>
        <taxon>Coscinodiscophyceae</taxon>
        <taxon>Chaetocerotophycidae</taxon>
        <taxon>Chaetocerotales</taxon>
        <taxon>Chaetocerotaceae</taxon>
        <taxon>Chaetoceros</taxon>
    </lineage>
</organism>
<name>A0AAD3DBT3_9STRA</name>
<evidence type="ECO:0000313" key="4">
    <source>
        <dbReference type="EMBL" id="GFH60465.1"/>
    </source>
</evidence>
<protein>
    <submittedName>
        <fullName evidence="4">FAD/NAD(P)-binding domain-containing protein</fullName>
    </submittedName>
</protein>
<dbReference type="GO" id="GO:0071949">
    <property type="term" value="F:FAD binding"/>
    <property type="evidence" value="ECO:0007669"/>
    <property type="project" value="InterPro"/>
</dbReference>
<gene>
    <name evidence="4" type="ORF">CTEN210_16941</name>
</gene>
<dbReference type="EMBL" id="BLLK01000069">
    <property type="protein sequence ID" value="GFH60465.1"/>
    <property type="molecule type" value="Genomic_DNA"/>
</dbReference>
<reference evidence="4 5" key="1">
    <citation type="journal article" date="2021" name="Sci. Rep.">
        <title>The genome of the diatom Chaetoceros tenuissimus carries an ancient integrated fragment of an extant virus.</title>
        <authorList>
            <person name="Hongo Y."/>
            <person name="Kimura K."/>
            <person name="Takaki Y."/>
            <person name="Yoshida Y."/>
            <person name="Baba S."/>
            <person name="Kobayashi G."/>
            <person name="Nagasaki K."/>
            <person name="Hano T."/>
            <person name="Tomaru Y."/>
        </authorList>
    </citation>
    <scope>NUCLEOTIDE SEQUENCE [LARGE SCALE GENOMIC DNA]</scope>
    <source>
        <strain evidence="4 5">NIES-3715</strain>
    </source>
</reference>